<organism evidence="1 2">
    <name type="scientific">Pseudonocardia xinjiangensis</name>
    <dbReference type="NCBI Taxonomy" id="75289"/>
    <lineage>
        <taxon>Bacteria</taxon>
        <taxon>Bacillati</taxon>
        <taxon>Actinomycetota</taxon>
        <taxon>Actinomycetes</taxon>
        <taxon>Pseudonocardiales</taxon>
        <taxon>Pseudonocardiaceae</taxon>
        <taxon>Pseudonocardia</taxon>
    </lineage>
</organism>
<protein>
    <submittedName>
        <fullName evidence="1">Uncharacterized protein</fullName>
    </submittedName>
</protein>
<reference evidence="1 2" key="1">
    <citation type="submission" date="2020-04" db="EMBL/GenBank/DDBJ databases">
        <authorList>
            <person name="Klaysubun C."/>
            <person name="Duangmal K."/>
            <person name="Lipun K."/>
        </authorList>
    </citation>
    <scope>NUCLEOTIDE SEQUENCE [LARGE SCALE GENOMIC DNA]</scope>
    <source>
        <strain evidence="1 2">JCM 11839</strain>
    </source>
</reference>
<name>A0ABX1RE75_9PSEU</name>
<dbReference type="Proteomes" id="UP001296706">
    <property type="component" value="Unassembled WGS sequence"/>
</dbReference>
<proteinExistence type="predicted"/>
<gene>
    <name evidence="1" type="ORF">HF577_11525</name>
</gene>
<dbReference type="EMBL" id="JAAXKY010000028">
    <property type="protein sequence ID" value="NMH77710.1"/>
    <property type="molecule type" value="Genomic_DNA"/>
</dbReference>
<evidence type="ECO:0000313" key="2">
    <source>
        <dbReference type="Proteomes" id="UP001296706"/>
    </source>
</evidence>
<accession>A0ABX1RE75</accession>
<keyword evidence="2" id="KW-1185">Reference proteome</keyword>
<evidence type="ECO:0000313" key="1">
    <source>
        <dbReference type="EMBL" id="NMH77710.1"/>
    </source>
</evidence>
<dbReference type="RefSeq" id="WP_169395783.1">
    <property type="nucleotide sequence ID" value="NZ_BAAAJH010000032.1"/>
</dbReference>
<comment type="caution">
    <text evidence="1">The sequence shown here is derived from an EMBL/GenBank/DDBJ whole genome shotgun (WGS) entry which is preliminary data.</text>
</comment>
<sequence length="46" mass="5263">MLLTWLSAMARSSAVWVRGKEGILFRLAEAAVEHPDDVVRDAYFQR</sequence>